<dbReference type="Proteomes" id="UP001286174">
    <property type="component" value="Unassembled WGS sequence"/>
</dbReference>
<name>A0AB35U3L6_9FIRM</name>
<gene>
    <name evidence="1" type="ORF">MOZ60_06395</name>
</gene>
<protein>
    <submittedName>
        <fullName evidence="1">Uncharacterized protein</fullName>
    </submittedName>
</protein>
<evidence type="ECO:0000313" key="2">
    <source>
        <dbReference type="Proteomes" id="UP001286174"/>
    </source>
</evidence>
<organism evidence="1 2">
    <name type="scientific">Grylomicrobium aquisgranensis</name>
    <dbReference type="NCBI Taxonomy" id="2926318"/>
    <lineage>
        <taxon>Bacteria</taxon>
        <taxon>Bacillati</taxon>
        <taxon>Bacillota</taxon>
        <taxon>Erysipelotrichia</taxon>
        <taxon>Erysipelotrichales</taxon>
        <taxon>Erysipelotrichaceae</taxon>
        <taxon>Grylomicrobium</taxon>
    </lineage>
</organism>
<reference evidence="1 2" key="1">
    <citation type="submission" date="2022-03" db="EMBL/GenBank/DDBJ databases">
        <title>Novel taxa within the pig intestine.</title>
        <authorList>
            <person name="Wylensek D."/>
            <person name="Bishof K."/>
            <person name="Afrizal A."/>
            <person name="Clavel T."/>
        </authorList>
    </citation>
    <scope>NUCLEOTIDE SEQUENCE [LARGE SCALE GENOMIC DNA]</scope>
    <source>
        <strain evidence="1 2">CLA-KB-P133</strain>
    </source>
</reference>
<dbReference type="RefSeq" id="WP_370596044.1">
    <property type="nucleotide sequence ID" value="NZ_JALBUR010000013.1"/>
</dbReference>
<comment type="caution">
    <text evidence="1">The sequence shown here is derived from an EMBL/GenBank/DDBJ whole genome shotgun (WGS) entry which is preliminary data.</text>
</comment>
<dbReference type="EMBL" id="JALBUR010000013">
    <property type="protein sequence ID" value="MDX8419721.1"/>
    <property type="molecule type" value="Genomic_DNA"/>
</dbReference>
<keyword evidence="2" id="KW-1185">Reference proteome</keyword>
<dbReference type="AlphaFoldDB" id="A0AB35U3L6"/>
<sequence length="57" mass="6080">MKYETFCVDYHPHTAAMAVAAAEKANELDAKGYKVLSFTVTNSGKGIILAEKSGETA</sequence>
<accession>A0AB35U3L6</accession>
<proteinExistence type="predicted"/>
<evidence type="ECO:0000313" key="1">
    <source>
        <dbReference type="EMBL" id="MDX8419721.1"/>
    </source>
</evidence>